<dbReference type="InterPro" id="IPR039440">
    <property type="entry name" value="DUF3850"/>
</dbReference>
<dbReference type="SUPFAM" id="SSF88697">
    <property type="entry name" value="PUA domain-like"/>
    <property type="match status" value="1"/>
</dbReference>
<organism evidence="3 4">
    <name type="scientific">Escherichia coli</name>
    <dbReference type="NCBI Taxonomy" id="562"/>
    <lineage>
        <taxon>Bacteria</taxon>
        <taxon>Pseudomonadati</taxon>
        <taxon>Pseudomonadota</taxon>
        <taxon>Gammaproteobacteria</taxon>
        <taxon>Enterobacterales</taxon>
        <taxon>Enterobacteriaceae</taxon>
        <taxon>Escherichia</taxon>
    </lineage>
</organism>
<dbReference type="EMBL" id="BFXY01000139">
    <property type="protein sequence ID" value="GDH58357.1"/>
    <property type="molecule type" value="Genomic_DNA"/>
</dbReference>
<accession>A0A4T4XEG2</accession>
<dbReference type="Gene3D" id="2.30.130.30">
    <property type="entry name" value="Hypothetical protein"/>
    <property type="match status" value="1"/>
</dbReference>
<name>A0A4T4XEG2_ECOLX</name>
<dbReference type="Proteomes" id="UP000303027">
    <property type="component" value="Unassembled WGS sequence"/>
</dbReference>
<sequence length="159" mass="18057">MSKIHQLKIAPEHFNAVISREKCAEFRLNDRDYSSGDILGLHEWEPVNGYTGKRVSVRVTNVTDLAEWAENYVMLSFQLMMPDVQCGISLMNWKELSEKGLVFRIKREILHPLGLAIGYETLNGVSGGAYVADDGVWQYSDKMVAYAKKNGWLKLVICE</sequence>
<feature type="domain" description="DUF7415" evidence="2">
    <location>
        <begin position="90"/>
        <end position="133"/>
    </location>
</feature>
<feature type="domain" description="DUF3850" evidence="1">
    <location>
        <begin position="4"/>
        <end position="77"/>
    </location>
</feature>
<evidence type="ECO:0000259" key="2">
    <source>
        <dbReference type="Pfam" id="PF24187"/>
    </source>
</evidence>
<evidence type="ECO:0000313" key="3">
    <source>
        <dbReference type="EMBL" id="GDH58357.1"/>
    </source>
</evidence>
<evidence type="ECO:0000259" key="1">
    <source>
        <dbReference type="Pfam" id="PF12961"/>
    </source>
</evidence>
<dbReference type="InterPro" id="IPR055838">
    <property type="entry name" value="DUF7415"/>
</dbReference>
<reference evidence="3 4" key="1">
    <citation type="submission" date="2018-04" db="EMBL/GenBank/DDBJ databases">
        <title>Large scale genomics of bovine and human commensal E. coli to reveal the emerging process of EHEC.</title>
        <authorList>
            <person name="Arimizu Y."/>
            <person name="Ogura Y."/>
        </authorList>
    </citation>
    <scope>NUCLEOTIDE SEQUENCE [LARGE SCALE GENOMIC DNA]</scope>
    <source>
        <strain evidence="3 4">KK-P061</strain>
    </source>
</reference>
<dbReference type="Pfam" id="PF12961">
    <property type="entry name" value="DUF3850"/>
    <property type="match status" value="1"/>
</dbReference>
<evidence type="ECO:0000313" key="4">
    <source>
        <dbReference type="Proteomes" id="UP000303027"/>
    </source>
</evidence>
<proteinExistence type="predicted"/>
<dbReference type="RefSeq" id="WP_040090142.1">
    <property type="nucleotide sequence ID" value="NZ_BFXY01000139.1"/>
</dbReference>
<dbReference type="InterPro" id="IPR015947">
    <property type="entry name" value="PUA-like_sf"/>
</dbReference>
<gene>
    <name evidence="3" type="ORF">BvCmsKKP061_04348</name>
</gene>
<protein>
    <submittedName>
        <fullName evidence="3">Uncharacterized protein</fullName>
    </submittedName>
</protein>
<comment type="caution">
    <text evidence="3">The sequence shown here is derived from an EMBL/GenBank/DDBJ whole genome shotgun (WGS) entry which is preliminary data.</text>
</comment>
<dbReference type="AlphaFoldDB" id="A0A4T4XEG2"/>
<dbReference type="Pfam" id="PF24187">
    <property type="entry name" value="DUF7415"/>
    <property type="match status" value="1"/>
</dbReference>